<dbReference type="GO" id="GO:0071281">
    <property type="term" value="P:cellular response to iron ion"/>
    <property type="evidence" value="ECO:0007669"/>
    <property type="project" value="TreeGrafter"/>
</dbReference>
<feature type="signal peptide" evidence="3">
    <location>
        <begin position="1"/>
        <end position="30"/>
    </location>
</feature>
<dbReference type="PROSITE" id="PS51257">
    <property type="entry name" value="PROKAR_LIPOPROTEIN"/>
    <property type="match status" value="1"/>
</dbReference>
<dbReference type="PANTHER" id="PTHR30535:SF34">
    <property type="entry name" value="MOLYBDATE-BINDING PROTEIN MOLA"/>
    <property type="match status" value="1"/>
</dbReference>
<sequence length="342" mass="37211">MSTTWKQASTLVLAFLLALFLVGCNTGDNAESSDKETIQDNTTQETEENTEESTDTQEDKEQQSDNQTTYPLTVTDATGEEVTFDSEPTKLVSLIPSETEVLFALGAGEEVLAVDDYSDFPKETADLPKLGSTYSGLNVEELIALQPDVVFINAGLQADVAQELRDQGLTVFGSNPGSITDVIESIETIGLILNNQEQAEAVTKEMTEKIDYVKEKVANAEPKKVYAEFSAGWSFGTGDFANDLITLAGGENIFADVEGWFEVNPEEVINRNPEVILFTSGEDGVTEDNKEAITTRDGFEVIDAVKNDQVIGIDSNKASRVGPRITDSLIEIFEAIHPELAE</sequence>
<proteinExistence type="inferred from homology"/>
<dbReference type="EMBL" id="JAMQKC010000010">
    <property type="protein sequence ID" value="MDC3417565.1"/>
    <property type="molecule type" value="Genomic_DNA"/>
</dbReference>
<feature type="domain" description="Fe/B12 periplasmic-binding" evidence="4">
    <location>
        <begin position="90"/>
        <end position="342"/>
    </location>
</feature>
<dbReference type="Gene3D" id="3.40.50.1980">
    <property type="entry name" value="Nitrogenase molybdenum iron protein domain"/>
    <property type="match status" value="2"/>
</dbReference>
<evidence type="ECO:0000313" key="6">
    <source>
        <dbReference type="Proteomes" id="UP001145069"/>
    </source>
</evidence>
<dbReference type="Proteomes" id="UP001145069">
    <property type="component" value="Unassembled WGS sequence"/>
</dbReference>
<evidence type="ECO:0000259" key="4">
    <source>
        <dbReference type="PROSITE" id="PS50983"/>
    </source>
</evidence>
<name>A0A9X4AGR6_9BACI</name>
<evidence type="ECO:0000256" key="1">
    <source>
        <dbReference type="ARBA" id="ARBA00008814"/>
    </source>
</evidence>
<keyword evidence="3" id="KW-0732">Signal</keyword>
<evidence type="ECO:0000256" key="2">
    <source>
        <dbReference type="SAM" id="MobiDB-lite"/>
    </source>
</evidence>
<dbReference type="InterPro" id="IPR050902">
    <property type="entry name" value="ABC_Transporter_SBP"/>
</dbReference>
<feature type="region of interest" description="Disordered" evidence="2">
    <location>
        <begin position="29"/>
        <end position="71"/>
    </location>
</feature>
<dbReference type="PROSITE" id="PS50983">
    <property type="entry name" value="FE_B12_PBP"/>
    <property type="match status" value="1"/>
</dbReference>
<evidence type="ECO:0000256" key="3">
    <source>
        <dbReference type="SAM" id="SignalP"/>
    </source>
</evidence>
<dbReference type="SUPFAM" id="SSF53807">
    <property type="entry name" value="Helical backbone' metal receptor"/>
    <property type="match status" value="1"/>
</dbReference>
<protein>
    <submittedName>
        <fullName evidence="5">ABC transporter substrate-binding protein</fullName>
    </submittedName>
</protein>
<dbReference type="InterPro" id="IPR002491">
    <property type="entry name" value="ABC_transptr_periplasmic_BD"/>
</dbReference>
<feature type="chain" id="PRO_5040913141" evidence="3">
    <location>
        <begin position="31"/>
        <end position="342"/>
    </location>
</feature>
<feature type="compositionally biased region" description="Acidic residues" evidence="2">
    <location>
        <begin position="45"/>
        <end position="56"/>
    </location>
</feature>
<comment type="similarity">
    <text evidence="1">Belongs to the bacterial solute-binding protein 8 family.</text>
</comment>
<dbReference type="RefSeq" id="WP_272446635.1">
    <property type="nucleotide sequence ID" value="NZ_JAMQKC010000010.1"/>
</dbReference>
<organism evidence="5 6">
    <name type="scientific">Aquibacillus salsiterrae</name>
    <dbReference type="NCBI Taxonomy" id="2950439"/>
    <lineage>
        <taxon>Bacteria</taxon>
        <taxon>Bacillati</taxon>
        <taxon>Bacillota</taxon>
        <taxon>Bacilli</taxon>
        <taxon>Bacillales</taxon>
        <taxon>Bacillaceae</taxon>
        <taxon>Aquibacillus</taxon>
    </lineage>
</organism>
<dbReference type="AlphaFoldDB" id="A0A9X4AGR6"/>
<gene>
    <name evidence="5" type="ORF">NC799_11725</name>
</gene>
<dbReference type="PANTHER" id="PTHR30535">
    <property type="entry name" value="VITAMIN B12-BINDING PROTEIN"/>
    <property type="match status" value="1"/>
</dbReference>
<comment type="caution">
    <text evidence="5">The sequence shown here is derived from an EMBL/GenBank/DDBJ whole genome shotgun (WGS) entry which is preliminary data.</text>
</comment>
<dbReference type="CDD" id="cd01143">
    <property type="entry name" value="YvrC"/>
    <property type="match status" value="1"/>
</dbReference>
<reference evidence="5" key="1">
    <citation type="submission" date="2022-06" db="EMBL/GenBank/DDBJ databases">
        <title>Aquibacillus sp. a new bacterium isolated from soil saline samples.</title>
        <authorList>
            <person name="Galisteo C."/>
            <person name="De La Haba R."/>
            <person name="Sanchez-Porro C."/>
            <person name="Ventosa A."/>
        </authorList>
    </citation>
    <scope>NUCLEOTIDE SEQUENCE</scope>
    <source>
        <strain evidence="5">3ASR75-54</strain>
    </source>
</reference>
<evidence type="ECO:0000313" key="5">
    <source>
        <dbReference type="EMBL" id="MDC3417565.1"/>
    </source>
</evidence>
<accession>A0A9X4AGR6</accession>
<keyword evidence="6" id="KW-1185">Reference proteome</keyword>
<dbReference type="Pfam" id="PF01497">
    <property type="entry name" value="Peripla_BP_2"/>
    <property type="match status" value="1"/>
</dbReference>